<evidence type="ECO:0000259" key="7">
    <source>
        <dbReference type="PROSITE" id="PS51203"/>
    </source>
</evidence>
<dbReference type="EMBL" id="GDKF01004856">
    <property type="protein sequence ID" value="JAT73766.1"/>
    <property type="molecule type" value="Transcribed_RNA"/>
</dbReference>
<dbReference type="PROSITE" id="PS51203">
    <property type="entry name" value="CS"/>
    <property type="match status" value="1"/>
</dbReference>
<dbReference type="PROSITE" id="PS01360">
    <property type="entry name" value="ZF_MYND_1"/>
    <property type="match status" value="1"/>
</dbReference>
<evidence type="ECO:0000259" key="6">
    <source>
        <dbReference type="PROSITE" id="PS50865"/>
    </source>
</evidence>
<dbReference type="GO" id="GO:0005737">
    <property type="term" value="C:cytoplasm"/>
    <property type="evidence" value="ECO:0007669"/>
    <property type="project" value="TreeGrafter"/>
</dbReference>
<evidence type="ECO:0000256" key="2">
    <source>
        <dbReference type="ARBA" id="ARBA00022771"/>
    </source>
</evidence>
<dbReference type="GO" id="GO:0051082">
    <property type="term" value="F:unfolded protein binding"/>
    <property type="evidence" value="ECO:0007669"/>
    <property type="project" value="TreeGrafter"/>
</dbReference>
<dbReference type="InterPro" id="IPR037898">
    <property type="entry name" value="NudC_fam"/>
</dbReference>
<feature type="domain" description="CS" evidence="7">
    <location>
        <begin position="162"/>
        <end position="260"/>
    </location>
</feature>
<proteinExistence type="predicted"/>
<name>A0A1D2A3G9_AUXPR</name>
<evidence type="ECO:0000256" key="4">
    <source>
        <dbReference type="PROSITE-ProRule" id="PRU00134"/>
    </source>
</evidence>
<dbReference type="GO" id="GO:0008270">
    <property type="term" value="F:zinc ion binding"/>
    <property type="evidence" value="ECO:0007669"/>
    <property type="project" value="UniProtKB-KW"/>
</dbReference>
<evidence type="ECO:0000256" key="3">
    <source>
        <dbReference type="ARBA" id="ARBA00022833"/>
    </source>
</evidence>
<dbReference type="Gene3D" id="6.10.140.2220">
    <property type="match status" value="1"/>
</dbReference>
<dbReference type="AlphaFoldDB" id="A0A1D2A3G9"/>
<reference evidence="8" key="1">
    <citation type="submission" date="2015-08" db="EMBL/GenBank/DDBJ databases">
        <authorList>
            <person name="Babu N.S."/>
            <person name="Beckwith C.J."/>
            <person name="Beseler K.G."/>
            <person name="Brison A."/>
            <person name="Carone J.V."/>
            <person name="Caskin T.P."/>
            <person name="Diamond M."/>
            <person name="Durham M.E."/>
            <person name="Foxe J.M."/>
            <person name="Go M."/>
            <person name="Henderson B.A."/>
            <person name="Jones I.B."/>
            <person name="McGettigan J.A."/>
            <person name="Micheletti S.J."/>
            <person name="Nasrallah M.E."/>
            <person name="Ortiz D."/>
            <person name="Piller C.R."/>
            <person name="Privatt S.R."/>
            <person name="Schneider S.L."/>
            <person name="Sharp S."/>
            <person name="Smith T.C."/>
            <person name="Stanton J.D."/>
            <person name="Ullery H.E."/>
            <person name="Wilson R.J."/>
            <person name="Serrano M.G."/>
            <person name="Buck G."/>
            <person name="Lee V."/>
            <person name="Wang Y."/>
            <person name="Carvalho R."/>
            <person name="Voegtly L."/>
            <person name="Shi R."/>
            <person name="Duckworth R."/>
            <person name="Johnson A."/>
            <person name="Loviza R."/>
            <person name="Walstead R."/>
            <person name="Shah Z."/>
            <person name="Kiflezghi M."/>
            <person name="Wade K."/>
            <person name="Ball S.L."/>
            <person name="Bradley K.W."/>
            <person name="Asai D.J."/>
            <person name="Bowman C.A."/>
            <person name="Russell D.A."/>
            <person name="Pope W.H."/>
            <person name="Jacobs-Sera D."/>
            <person name="Hendrix R.W."/>
            <person name="Hatfull G.F."/>
        </authorList>
    </citation>
    <scope>NUCLEOTIDE SEQUENCE</scope>
</reference>
<organism evidence="8">
    <name type="scientific">Auxenochlorella protothecoides</name>
    <name type="common">Green microalga</name>
    <name type="synonym">Chlorella protothecoides</name>
    <dbReference type="NCBI Taxonomy" id="3075"/>
    <lineage>
        <taxon>Eukaryota</taxon>
        <taxon>Viridiplantae</taxon>
        <taxon>Chlorophyta</taxon>
        <taxon>core chlorophytes</taxon>
        <taxon>Trebouxiophyceae</taxon>
        <taxon>Chlorellales</taxon>
        <taxon>Chlorellaceae</taxon>
        <taxon>Auxenochlorella</taxon>
    </lineage>
</organism>
<protein>
    <recommendedName>
        <fullName evidence="9">MYND-type domain-containing protein</fullName>
    </recommendedName>
</protein>
<dbReference type="Pfam" id="PF04969">
    <property type="entry name" value="CS"/>
    <property type="match status" value="1"/>
</dbReference>
<keyword evidence="3" id="KW-0862">Zinc</keyword>
<accession>A0A1D2A3G9</accession>
<dbReference type="PANTHER" id="PTHR12356">
    <property type="entry name" value="NUCLEAR MOVEMENT PROTEIN NUDC"/>
    <property type="match status" value="1"/>
</dbReference>
<dbReference type="Pfam" id="PF01753">
    <property type="entry name" value="zf-MYND"/>
    <property type="match status" value="1"/>
</dbReference>
<gene>
    <name evidence="8" type="ORF">g.14918</name>
</gene>
<keyword evidence="1" id="KW-0479">Metal-binding</keyword>
<dbReference type="PROSITE" id="PS50865">
    <property type="entry name" value="ZF_MYND_2"/>
    <property type="match status" value="1"/>
</dbReference>
<dbReference type="SUPFAM" id="SSF49764">
    <property type="entry name" value="HSP20-like chaperones"/>
    <property type="match status" value="1"/>
</dbReference>
<dbReference type="InterPro" id="IPR008978">
    <property type="entry name" value="HSP20-like_chaperone"/>
</dbReference>
<dbReference type="GO" id="GO:0006457">
    <property type="term" value="P:protein folding"/>
    <property type="evidence" value="ECO:0007669"/>
    <property type="project" value="TreeGrafter"/>
</dbReference>
<dbReference type="InterPro" id="IPR007052">
    <property type="entry name" value="CS_dom"/>
</dbReference>
<evidence type="ECO:0000313" key="8">
    <source>
        <dbReference type="EMBL" id="JAT73766.1"/>
    </source>
</evidence>
<dbReference type="CDD" id="cd06467">
    <property type="entry name" value="p23_NUDC_like"/>
    <property type="match status" value="1"/>
</dbReference>
<dbReference type="SUPFAM" id="SSF144232">
    <property type="entry name" value="HIT/MYND zinc finger-like"/>
    <property type="match status" value="1"/>
</dbReference>
<feature type="region of interest" description="Disordered" evidence="5">
    <location>
        <begin position="283"/>
        <end position="305"/>
    </location>
</feature>
<evidence type="ECO:0008006" key="9">
    <source>
        <dbReference type="Google" id="ProtNLM"/>
    </source>
</evidence>
<feature type="domain" description="MYND-type" evidence="6">
    <location>
        <begin position="16"/>
        <end position="53"/>
    </location>
</feature>
<evidence type="ECO:0000256" key="5">
    <source>
        <dbReference type="SAM" id="MobiDB-lite"/>
    </source>
</evidence>
<dbReference type="InterPro" id="IPR002893">
    <property type="entry name" value="Znf_MYND"/>
</dbReference>
<evidence type="ECO:0000256" key="1">
    <source>
        <dbReference type="ARBA" id="ARBA00022723"/>
    </source>
</evidence>
<keyword evidence="2 4" id="KW-0863">Zinc-finger</keyword>
<dbReference type="Gene3D" id="2.60.40.790">
    <property type="match status" value="1"/>
</dbReference>
<sequence length="314" mass="34754">MELALRDETAVQRQECANCGARTNLLRCSRCHSVHFCGVKCQKAYWPFHRLHCKRNEFADAMEEADPKFATWMRGHGKLAVLKDDEVDRLERAAQAASGPSRAEVMDSMYGRLEPKPAGPSFSAEELERMSEAAEAVKASARRALPCSKAYAAIDVPEGMGSDAGGYKWRQSQTHVEVFVSLPPGTSRRAVHVSLTSVSLEVSVEERPVLGGTLWREVKADESTWYIQDGILEIVLLKRHRRGNYADGETNATTFWYAVTRNAGTDARLALEHPPPGYYSSHWEGEGAARRGAQPRRRLPGARAEGAQTLVPAC</sequence>